<dbReference type="Proteomes" id="UP000218334">
    <property type="component" value="Unassembled WGS sequence"/>
</dbReference>
<dbReference type="EMBL" id="KZ293511">
    <property type="protein sequence ID" value="PBK59179.1"/>
    <property type="molecule type" value="Genomic_DNA"/>
</dbReference>
<feature type="transmembrane region" description="Helical" evidence="1">
    <location>
        <begin position="129"/>
        <end position="148"/>
    </location>
</feature>
<feature type="transmembrane region" description="Helical" evidence="1">
    <location>
        <begin position="48"/>
        <end position="66"/>
    </location>
</feature>
<dbReference type="AlphaFoldDB" id="A0A2H3AJS8"/>
<evidence type="ECO:0000313" key="3">
    <source>
        <dbReference type="Proteomes" id="UP000218334"/>
    </source>
</evidence>
<keyword evidence="1" id="KW-0812">Transmembrane</keyword>
<keyword evidence="3" id="KW-1185">Reference proteome</keyword>
<evidence type="ECO:0000313" key="2">
    <source>
        <dbReference type="EMBL" id="PBK59179.1"/>
    </source>
</evidence>
<proteinExistence type="predicted"/>
<sequence>MGLKYYNPVTRVSLEDFQILTDDGTRIVKQTGASDQVDPKTNYKANTALYSTFVAMGFFISHEHLFQRRLRRQPCFRYHTGLVDDSVPYCNAKRENPRDLLVYLPPRQVEVSVTAGRNRKSAANAVDNGTYIGFLVLTLIDVLIPMLIANPDKMIRSNGTKITTLRHPSWMTEIIGLFVALKTDPVTGLLFHTLLPTGSTHGVHEYVHFGMGSPCRRSRGSCLRTKDHHNLDDETIARMDYKGYMRPTKAVTAEIKPPRRLHYFYFDLTLHPLARRGSRNFFEDATCISIVTRLRGAGILIPVLEFSMSQGYLGAWVASAIFGQNEHSGSFGASSGYWHKSEPSGEVWGPWGVGKKGKIVKNSGKSHKIRVWGVLRASDRFENLTNEFPGLEYP</sequence>
<name>A0A2H3AJS8_9AGAR</name>
<reference evidence="3" key="1">
    <citation type="journal article" date="2017" name="Nat. Ecol. Evol.">
        <title>Genome expansion and lineage-specific genetic innovations in the forest pathogenic fungi Armillaria.</title>
        <authorList>
            <person name="Sipos G."/>
            <person name="Prasanna A.N."/>
            <person name="Walter M.C."/>
            <person name="O'Connor E."/>
            <person name="Balint B."/>
            <person name="Krizsan K."/>
            <person name="Kiss B."/>
            <person name="Hess J."/>
            <person name="Varga T."/>
            <person name="Slot J."/>
            <person name="Riley R."/>
            <person name="Boka B."/>
            <person name="Rigling D."/>
            <person name="Barry K."/>
            <person name="Lee J."/>
            <person name="Mihaltcheva S."/>
            <person name="LaButti K."/>
            <person name="Lipzen A."/>
            <person name="Waldron R."/>
            <person name="Moloney N.M."/>
            <person name="Sperisen C."/>
            <person name="Kredics L."/>
            <person name="Vagvoelgyi C."/>
            <person name="Patrignani A."/>
            <person name="Fitzpatrick D."/>
            <person name="Nagy I."/>
            <person name="Doyle S."/>
            <person name="Anderson J.B."/>
            <person name="Grigoriev I.V."/>
            <person name="Gueldener U."/>
            <person name="Muensterkoetter M."/>
            <person name="Nagy L.G."/>
        </authorList>
    </citation>
    <scope>NUCLEOTIDE SEQUENCE [LARGE SCALE GENOMIC DNA]</scope>
    <source>
        <strain evidence="3">28-4</strain>
    </source>
</reference>
<keyword evidence="1" id="KW-0472">Membrane</keyword>
<gene>
    <name evidence="2" type="ORF">ARMSODRAFT_1073630</name>
</gene>
<protein>
    <submittedName>
        <fullName evidence="2">Uncharacterized protein</fullName>
    </submittedName>
</protein>
<evidence type="ECO:0000256" key="1">
    <source>
        <dbReference type="SAM" id="Phobius"/>
    </source>
</evidence>
<organism evidence="2 3">
    <name type="scientific">Armillaria solidipes</name>
    <dbReference type="NCBI Taxonomy" id="1076256"/>
    <lineage>
        <taxon>Eukaryota</taxon>
        <taxon>Fungi</taxon>
        <taxon>Dikarya</taxon>
        <taxon>Basidiomycota</taxon>
        <taxon>Agaricomycotina</taxon>
        <taxon>Agaricomycetes</taxon>
        <taxon>Agaricomycetidae</taxon>
        <taxon>Agaricales</taxon>
        <taxon>Marasmiineae</taxon>
        <taxon>Physalacriaceae</taxon>
        <taxon>Armillaria</taxon>
    </lineage>
</organism>
<accession>A0A2H3AJS8</accession>
<keyword evidence="1" id="KW-1133">Transmembrane helix</keyword>